<comment type="caution">
    <text evidence="1">The sequence shown here is derived from an EMBL/GenBank/DDBJ whole genome shotgun (WGS) entry which is preliminary data.</text>
</comment>
<proteinExistence type="predicted"/>
<gene>
    <name evidence="1" type="ORF">NZ35_02585</name>
</gene>
<sequence length="227" mass="24450">MRYHSRSITGQASRANNDYAGATCNVDSGFFVVADGTSRRGSGQLAESFVNGMLAAHSTQVEQGSYPAEPAAVERLLGSILADFHASLPADQTGAICYLIGLVAHGRLTVAYEGDCSCGIVTLAGAIEWITPPHCKANWRRDRSHCELAQDPARNSVTRCLKINRVPNPDFVCCALDAVERLVFVTDGFWADLTQAQQSSLLAAPDSDFSVGDDDVTWIDVQLGRRD</sequence>
<evidence type="ECO:0000313" key="2">
    <source>
        <dbReference type="Proteomes" id="UP000030564"/>
    </source>
</evidence>
<organism evidence="1 2">
    <name type="scientific">Pseudomonas chlororaphis</name>
    <dbReference type="NCBI Taxonomy" id="587753"/>
    <lineage>
        <taxon>Bacteria</taxon>
        <taxon>Pseudomonadati</taxon>
        <taxon>Pseudomonadota</taxon>
        <taxon>Gammaproteobacteria</taxon>
        <taxon>Pseudomonadales</taxon>
        <taxon>Pseudomonadaceae</taxon>
        <taxon>Pseudomonas</taxon>
    </lineage>
</organism>
<dbReference type="OrthoDB" id="7004480at2"/>
<dbReference type="SUPFAM" id="SSF81606">
    <property type="entry name" value="PP2C-like"/>
    <property type="match status" value="1"/>
</dbReference>
<evidence type="ECO:0000313" key="1">
    <source>
        <dbReference type="EMBL" id="KHA75184.1"/>
    </source>
</evidence>
<dbReference type="EMBL" id="JSFK01000001">
    <property type="protein sequence ID" value="KHA75184.1"/>
    <property type="molecule type" value="Genomic_DNA"/>
</dbReference>
<dbReference type="Gene3D" id="3.60.40.10">
    <property type="entry name" value="PPM-type phosphatase domain"/>
    <property type="match status" value="1"/>
</dbReference>
<name>A0A0A6DKZ6_9PSED</name>
<dbReference type="PATRIC" id="fig|587753.9.peg.529"/>
<protein>
    <submittedName>
        <fullName evidence="1">Serine/threonine protein phosphatase</fullName>
    </submittedName>
</protein>
<dbReference type="AlphaFoldDB" id="A0A0A6DKZ6"/>
<dbReference type="InterPro" id="IPR036457">
    <property type="entry name" value="PPM-type-like_dom_sf"/>
</dbReference>
<dbReference type="Proteomes" id="UP000030564">
    <property type="component" value="Unassembled WGS sequence"/>
</dbReference>
<accession>A0A0A6DKZ6</accession>
<reference evidence="1 2" key="1">
    <citation type="submission" date="2014-10" db="EMBL/GenBank/DDBJ databases">
        <title>Draft genome sequence of Pseudomonas chlororaphis EA105.</title>
        <authorList>
            <person name="McCully L.M."/>
            <person name="Bitzer A.S."/>
            <person name="Spence C."/>
            <person name="Bais H."/>
            <person name="Silby M.W."/>
        </authorList>
    </citation>
    <scope>NUCLEOTIDE SEQUENCE [LARGE SCALE GENOMIC DNA]</scope>
    <source>
        <strain evidence="1 2">EA105</strain>
    </source>
</reference>